<comment type="similarity">
    <text evidence="2">Belongs to the CD225/Dispanin family.</text>
</comment>
<evidence type="ECO:0000256" key="3">
    <source>
        <dbReference type="ARBA" id="ARBA00022692"/>
    </source>
</evidence>
<keyword evidence="3 6" id="KW-0812">Transmembrane</keyword>
<evidence type="ECO:0000256" key="2">
    <source>
        <dbReference type="ARBA" id="ARBA00006843"/>
    </source>
</evidence>
<evidence type="ECO:0000313" key="8">
    <source>
        <dbReference type="Proteomes" id="UP000327468"/>
    </source>
</evidence>
<dbReference type="Proteomes" id="UP000327468">
    <property type="component" value="Chromosome 9"/>
</dbReference>
<evidence type="ECO:0000256" key="5">
    <source>
        <dbReference type="ARBA" id="ARBA00023136"/>
    </source>
</evidence>
<keyword evidence="4 6" id="KW-1133">Transmembrane helix</keyword>
<name>A0A5N5NFE4_PANHP</name>
<proteinExistence type="inferred from homology"/>
<keyword evidence="8" id="KW-1185">Reference proteome</keyword>
<protein>
    <submittedName>
        <fullName evidence="7">Uncharacterized protein</fullName>
    </submittedName>
</protein>
<dbReference type="Pfam" id="PF04505">
    <property type="entry name" value="CD225"/>
    <property type="match status" value="1"/>
</dbReference>
<organism evidence="7 8">
    <name type="scientific">Pangasianodon hypophthalmus</name>
    <name type="common">Striped catfish</name>
    <name type="synonym">Helicophagus hypophthalmus</name>
    <dbReference type="NCBI Taxonomy" id="310915"/>
    <lineage>
        <taxon>Eukaryota</taxon>
        <taxon>Metazoa</taxon>
        <taxon>Chordata</taxon>
        <taxon>Craniata</taxon>
        <taxon>Vertebrata</taxon>
        <taxon>Euteleostomi</taxon>
        <taxon>Actinopterygii</taxon>
        <taxon>Neopterygii</taxon>
        <taxon>Teleostei</taxon>
        <taxon>Ostariophysi</taxon>
        <taxon>Siluriformes</taxon>
        <taxon>Pangasiidae</taxon>
        <taxon>Pangasianodon</taxon>
    </lineage>
</organism>
<dbReference type="InterPro" id="IPR007593">
    <property type="entry name" value="CD225/Dispanin_fam"/>
</dbReference>
<comment type="subcellular location">
    <subcellularLocation>
        <location evidence="1">Membrane</location>
    </subcellularLocation>
</comment>
<dbReference type="GO" id="GO:0005886">
    <property type="term" value="C:plasma membrane"/>
    <property type="evidence" value="ECO:0007669"/>
    <property type="project" value="TreeGrafter"/>
</dbReference>
<dbReference type="OrthoDB" id="9906841at2759"/>
<evidence type="ECO:0000256" key="4">
    <source>
        <dbReference type="ARBA" id="ARBA00022989"/>
    </source>
</evidence>
<dbReference type="EMBL" id="VFJC01000010">
    <property type="protein sequence ID" value="KAB5565939.1"/>
    <property type="molecule type" value="Genomic_DNA"/>
</dbReference>
<comment type="caution">
    <text evidence="7">The sequence shown here is derived from an EMBL/GenBank/DDBJ whole genome shotgun (WGS) entry which is preliminary data.</text>
</comment>
<keyword evidence="5 6" id="KW-0472">Membrane</keyword>
<evidence type="ECO:0000256" key="1">
    <source>
        <dbReference type="ARBA" id="ARBA00004370"/>
    </source>
</evidence>
<evidence type="ECO:0000313" key="7">
    <source>
        <dbReference type="EMBL" id="KAB5565939.1"/>
    </source>
</evidence>
<evidence type="ECO:0000256" key="6">
    <source>
        <dbReference type="SAM" id="Phobius"/>
    </source>
</evidence>
<reference evidence="7 8" key="1">
    <citation type="submission" date="2019-06" db="EMBL/GenBank/DDBJ databases">
        <title>A chromosome-scale genome assembly of the striped catfish, Pangasianodon hypophthalmus.</title>
        <authorList>
            <person name="Wen M."/>
            <person name="Zahm M."/>
            <person name="Roques C."/>
            <person name="Cabau C."/>
            <person name="Klopp C."/>
            <person name="Donnadieu C."/>
            <person name="Jouanno E."/>
            <person name="Avarre J.-C."/>
            <person name="Campet M."/>
            <person name="Ha T.T.T."/>
            <person name="Dugue R."/>
            <person name="Lampietro C."/>
            <person name="Louis A."/>
            <person name="Herpin A."/>
            <person name="Echchiki A."/>
            <person name="Berthelot C."/>
            <person name="Parey E."/>
            <person name="Roest-Crollius H."/>
            <person name="Braasch I."/>
            <person name="Postlethwait J."/>
            <person name="Bobe J."/>
            <person name="Montfort J."/>
            <person name="Bouchez O."/>
            <person name="Begum T."/>
            <person name="Schartl M."/>
            <person name="Guiguen Y."/>
        </authorList>
    </citation>
    <scope>NUCLEOTIDE SEQUENCE [LARGE SCALE GENOMIC DNA]</scope>
    <source>
        <strain evidence="7 8">Indonesia</strain>
        <tissue evidence="7">Blood</tissue>
    </source>
</reference>
<accession>A0A5N5NFE4</accession>
<gene>
    <name evidence="7" type="ORF">PHYPO_G00247300</name>
</gene>
<feature type="transmembrane region" description="Helical" evidence="6">
    <location>
        <begin position="32"/>
        <end position="57"/>
    </location>
</feature>
<sequence>MQSTMVPLNALPGDGRGAGTVVVAMPEHPPDYIVWSIASIIYGNPCCLGLIAFYYSIKSRDRKMVGDMNGARSYGSTAQCFNGFALALIVILFIIMIVLMVVQIAEMRSHTHTYYRGYYK</sequence>
<dbReference type="PANTHER" id="PTHR13999">
    <property type="entry name" value="INTERFERON INDUCIBLE TRANSMEMBRANE PROTEIN"/>
    <property type="match status" value="1"/>
</dbReference>
<feature type="transmembrane region" description="Helical" evidence="6">
    <location>
        <begin position="78"/>
        <end position="105"/>
    </location>
</feature>
<dbReference type="AlphaFoldDB" id="A0A5N5NFE4"/>
<dbReference type="InterPro" id="IPR051517">
    <property type="entry name" value="IFITM_antiviral_protein"/>
</dbReference>